<dbReference type="EMBL" id="CP002779">
    <property type="protein sequence ID" value="AEH24073.1"/>
    <property type="molecule type" value="Genomic_DNA"/>
</dbReference>
<evidence type="ECO:0000256" key="3">
    <source>
        <dbReference type="ARBA" id="ARBA00022942"/>
    </source>
</evidence>
<dbReference type="GO" id="GO:0010498">
    <property type="term" value="P:proteasomal protein catabolic process"/>
    <property type="evidence" value="ECO:0007669"/>
    <property type="project" value="UniProtKB-UniRule"/>
</dbReference>
<dbReference type="NCBIfam" id="TIGR03633">
    <property type="entry name" value="arc_protsome_A"/>
    <property type="match status" value="1"/>
</dbReference>
<dbReference type="InterPro" id="IPR019982">
    <property type="entry name" value="Proteasome_asu_arc"/>
</dbReference>
<dbReference type="HAMAP" id="MF_00289_A">
    <property type="entry name" value="Proteasome_A_A"/>
    <property type="match status" value="1"/>
</dbReference>
<dbReference type="InterPro" id="IPR023332">
    <property type="entry name" value="Proteasome_alpha-type"/>
</dbReference>
<evidence type="ECO:0000259" key="8">
    <source>
        <dbReference type="PROSITE" id="PS00388"/>
    </source>
</evidence>
<proteinExistence type="inferred from homology"/>
<dbReference type="NCBIfam" id="NF003075">
    <property type="entry name" value="PRK03996.1"/>
    <property type="match status" value="1"/>
</dbReference>
<dbReference type="InterPro" id="IPR050115">
    <property type="entry name" value="Proteasome_alpha"/>
</dbReference>
<evidence type="ECO:0000256" key="5">
    <source>
        <dbReference type="PROSITE-ProRule" id="PRU00808"/>
    </source>
</evidence>
<dbReference type="KEGG" id="pya:PYCH_03820"/>
<evidence type="ECO:0000256" key="4">
    <source>
        <dbReference type="HAMAP-Rule" id="MF_00289"/>
    </source>
</evidence>
<dbReference type="STRING" id="529709.PYCH_03820"/>
<dbReference type="GO" id="GO:0019773">
    <property type="term" value="C:proteasome core complex, alpha-subunit complex"/>
    <property type="evidence" value="ECO:0007669"/>
    <property type="project" value="UniProtKB-UniRule"/>
</dbReference>
<evidence type="ECO:0000313" key="9">
    <source>
        <dbReference type="EMBL" id="AEH24073.1"/>
    </source>
</evidence>
<evidence type="ECO:0000256" key="2">
    <source>
        <dbReference type="ARBA" id="ARBA00022490"/>
    </source>
</evidence>
<evidence type="ECO:0000256" key="1">
    <source>
        <dbReference type="ARBA" id="ARBA00004496"/>
    </source>
</evidence>
<comment type="activity regulation">
    <text evidence="4">The formation of the proteasomal ATPase PAN-20S proteasome complex, via the docking of the C-termini of PAN into the intersubunit pockets in the alpha-rings, triggers opening of the gate for substrate entry. Interconversion between the open-gate and close-gate conformations leads to a dynamic regulation of the 20S proteasome proteolysis activity.</text>
</comment>
<comment type="function">
    <text evidence="4 6">Component of the proteasome core, a large protease complex with broad specificity involved in protein degradation.</text>
</comment>
<dbReference type="HOGENOM" id="CLU_035750_4_1_2"/>
<dbReference type="Gene3D" id="3.60.20.10">
    <property type="entry name" value="Glutamine Phosphoribosylpyrophosphate, subunit 1, domain 1"/>
    <property type="match status" value="1"/>
</dbReference>
<gene>
    <name evidence="4" type="primary">psmA</name>
    <name evidence="9" type="ordered locus">PYCH_03820</name>
</gene>
<comment type="similarity">
    <text evidence="4 5 6">Belongs to the peptidase T1A family.</text>
</comment>
<dbReference type="FunFam" id="3.60.20.10:FF:000004">
    <property type="entry name" value="Proteasome subunit alpha type-4"/>
    <property type="match status" value="1"/>
</dbReference>
<dbReference type="PROSITE" id="PS51475">
    <property type="entry name" value="PROTEASOME_ALPHA_2"/>
    <property type="match status" value="1"/>
</dbReference>
<name>F8AH15_PYRYC</name>
<dbReference type="GO" id="GO:0005737">
    <property type="term" value="C:cytoplasm"/>
    <property type="evidence" value="ECO:0007669"/>
    <property type="project" value="UniProtKB-SubCell"/>
</dbReference>
<feature type="domain" description="Proteasome alpha-type subunits" evidence="8">
    <location>
        <begin position="27"/>
        <end position="49"/>
    </location>
</feature>
<keyword evidence="7" id="KW-0175">Coiled coil</keyword>
<dbReference type="Proteomes" id="UP000008386">
    <property type="component" value="Chromosome"/>
</dbReference>
<dbReference type="GO" id="GO:0006511">
    <property type="term" value="P:ubiquitin-dependent protein catabolic process"/>
    <property type="evidence" value="ECO:0007669"/>
    <property type="project" value="InterPro"/>
</dbReference>
<dbReference type="CDD" id="cd03756">
    <property type="entry name" value="proteasome_alpha_archeal"/>
    <property type="match status" value="1"/>
</dbReference>
<dbReference type="AlphaFoldDB" id="F8AH15"/>
<comment type="subunit">
    <text evidence="4 6">The 20S proteasome core is composed of 14 alpha and 14 beta subunits that assemble into four stacked heptameric rings, resulting in a barrel-shaped structure. The two inner rings, each composed of seven catalytic beta subunits, are sandwiched by two outer rings, each composed of seven alpha subunits. The catalytic chamber with the active sites is on the inside of the barrel. Has a gated structure, the ends of the cylinder being occluded by the N-termini of the alpha-subunits. Is capped at one or both ends by the proteasome regulatory ATPase, PAN.</text>
</comment>
<comment type="subcellular location">
    <subcellularLocation>
        <location evidence="1 4 6">Cytoplasm</location>
    </subcellularLocation>
</comment>
<organism evidence="9 10">
    <name type="scientific">Pyrococcus yayanosii (strain CH1 / JCM 16557)</name>
    <dbReference type="NCBI Taxonomy" id="529709"/>
    <lineage>
        <taxon>Archaea</taxon>
        <taxon>Methanobacteriati</taxon>
        <taxon>Methanobacteriota</taxon>
        <taxon>Thermococci</taxon>
        <taxon>Thermococcales</taxon>
        <taxon>Thermococcaceae</taxon>
        <taxon>Pyrococcus</taxon>
    </lineage>
</organism>
<keyword evidence="2 4" id="KW-0963">Cytoplasm</keyword>
<keyword evidence="3 4" id="KW-0647">Proteasome</keyword>
<dbReference type="InterPro" id="IPR000426">
    <property type="entry name" value="Proteasome_asu_N"/>
</dbReference>
<sequence length="277" mass="31116">MGRYISLTQDKLMGGWEMAFVPPQAGYDRAITVFSPDGRLFQVNYAREAVKRGATAAGVKCEEGVVLAVEKRITSRLIEPESYEKIFQIDDHIAAASSGIIADARVLVDRARLEAQIYRLTYGEPAPLPVLVKKICDLKQMHTQYGGVRPFGAALLLAGVNEKPELYETDPSGAYFAWKAVAIGSGRNTAMAIFEEKYRDDMRLEDAIKLAIFALAKTMENPSAESIEVAVITVKDRRFRKLTKEEISKFLEEVMKEIEQEQVEEKEEDYSELDSNY</sequence>
<dbReference type="InterPro" id="IPR001353">
    <property type="entry name" value="Proteasome_sua/b"/>
</dbReference>
<evidence type="ECO:0000313" key="10">
    <source>
        <dbReference type="Proteomes" id="UP000008386"/>
    </source>
</evidence>
<feature type="coiled-coil region" evidence="7">
    <location>
        <begin position="244"/>
        <end position="276"/>
    </location>
</feature>
<accession>F8AH15</accession>
<dbReference type="eggNOG" id="arCOG00971">
    <property type="taxonomic scope" value="Archaea"/>
</dbReference>
<dbReference type="Pfam" id="PF10584">
    <property type="entry name" value="Proteasome_A_N"/>
    <property type="match status" value="1"/>
</dbReference>
<protein>
    <recommendedName>
        <fullName evidence="4 6">Proteasome subunit alpha</fullName>
    </recommendedName>
    <alternativeName>
        <fullName evidence="4">20S proteasome alpha subunit</fullName>
    </alternativeName>
    <alternativeName>
        <fullName evidence="4">Proteasome core protein PsmA</fullName>
    </alternativeName>
</protein>
<reference evidence="9 10" key="1">
    <citation type="journal article" date="2011" name="J. Bacteriol.">
        <title>Complete genome sequence of the obligate piezophilic hyperthermophilic archaeon Pyrococcus yayanosii CH1.</title>
        <authorList>
            <person name="Jun X."/>
            <person name="Lupeng L."/>
            <person name="Minjuan X."/>
            <person name="Oger P."/>
            <person name="Fengping W."/>
            <person name="Jebbar M."/>
            <person name="Xiang X."/>
        </authorList>
    </citation>
    <scope>NUCLEOTIDE SEQUENCE [LARGE SCALE GENOMIC DNA]</scope>
    <source>
        <strain evidence="10">CH1 / JCM 16557</strain>
    </source>
</reference>
<dbReference type="SMART" id="SM00948">
    <property type="entry name" value="Proteasome_A_N"/>
    <property type="match status" value="1"/>
</dbReference>
<dbReference type="GO" id="GO:0004298">
    <property type="term" value="F:threonine-type endopeptidase activity"/>
    <property type="evidence" value="ECO:0007669"/>
    <property type="project" value="InterPro"/>
</dbReference>
<dbReference type="Pfam" id="PF00227">
    <property type="entry name" value="Proteasome"/>
    <property type="match status" value="1"/>
</dbReference>
<dbReference type="InterPro" id="IPR029055">
    <property type="entry name" value="Ntn_hydrolases_N"/>
</dbReference>
<evidence type="ECO:0000256" key="7">
    <source>
        <dbReference type="SAM" id="Coils"/>
    </source>
</evidence>
<keyword evidence="10" id="KW-1185">Reference proteome</keyword>
<dbReference type="PROSITE" id="PS00388">
    <property type="entry name" value="PROTEASOME_ALPHA_1"/>
    <property type="match status" value="1"/>
</dbReference>
<evidence type="ECO:0000256" key="6">
    <source>
        <dbReference type="RuleBase" id="RU000552"/>
    </source>
</evidence>
<dbReference type="PANTHER" id="PTHR11599">
    <property type="entry name" value="PROTEASOME SUBUNIT ALPHA/BETA"/>
    <property type="match status" value="1"/>
</dbReference>
<dbReference type="SUPFAM" id="SSF56235">
    <property type="entry name" value="N-terminal nucleophile aminohydrolases (Ntn hydrolases)"/>
    <property type="match status" value="1"/>
</dbReference>